<accession>A0ABD2PW68</accession>
<comment type="caution">
    <text evidence="1">The sequence shown here is derived from an EMBL/GenBank/DDBJ whole genome shotgun (WGS) entry which is preliminary data.</text>
</comment>
<name>A0ABD2PW68_9PLAT</name>
<reference evidence="1 2" key="1">
    <citation type="submission" date="2024-11" db="EMBL/GenBank/DDBJ databases">
        <title>Adaptive evolution of stress response genes in parasites aligns with host niche diversity.</title>
        <authorList>
            <person name="Hahn C."/>
            <person name="Resl P."/>
        </authorList>
    </citation>
    <scope>NUCLEOTIDE SEQUENCE [LARGE SCALE GENOMIC DNA]</scope>
    <source>
        <strain evidence="1">EGGRZ-B1_66</strain>
        <tissue evidence="1">Body</tissue>
    </source>
</reference>
<organism evidence="1 2">
    <name type="scientific">Cichlidogyrus casuarinus</name>
    <dbReference type="NCBI Taxonomy" id="1844966"/>
    <lineage>
        <taxon>Eukaryota</taxon>
        <taxon>Metazoa</taxon>
        <taxon>Spiralia</taxon>
        <taxon>Lophotrochozoa</taxon>
        <taxon>Platyhelminthes</taxon>
        <taxon>Monogenea</taxon>
        <taxon>Monopisthocotylea</taxon>
        <taxon>Dactylogyridea</taxon>
        <taxon>Ancyrocephalidae</taxon>
        <taxon>Cichlidogyrus</taxon>
    </lineage>
</organism>
<dbReference type="EMBL" id="JBJKFK010002066">
    <property type="protein sequence ID" value="KAL3311693.1"/>
    <property type="molecule type" value="Genomic_DNA"/>
</dbReference>
<dbReference type="Proteomes" id="UP001626550">
    <property type="component" value="Unassembled WGS sequence"/>
</dbReference>
<feature type="non-terminal residue" evidence="1">
    <location>
        <position position="1"/>
    </location>
</feature>
<protein>
    <submittedName>
        <fullName evidence="1">Uncharacterized protein</fullName>
    </submittedName>
</protein>
<gene>
    <name evidence="1" type="ORF">Ciccas_009729</name>
</gene>
<evidence type="ECO:0000313" key="2">
    <source>
        <dbReference type="Proteomes" id="UP001626550"/>
    </source>
</evidence>
<proteinExistence type="predicted"/>
<keyword evidence="2" id="KW-1185">Reference proteome</keyword>
<sequence>PLVRALSNFACNLRYPDTSMEAIKLMRTCAKVVADKGHCITNYCLNQQPELSVSALNYVLY</sequence>
<evidence type="ECO:0000313" key="1">
    <source>
        <dbReference type="EMBL" id="KAL3311693.1"/>
    </source>
</evidence>
<dbReference type="AlphaFoldDB" id="A0ABD2PW68"/>